<gene>
    <name evidence="2" type="ORF">EA658_18635</name>
</gene>
<dbReference type="EMBL" id="SHME01000006">
    <property type="protein sequence ID" value="TAA17059.1"/>
    <property type="molecule type" value="Genomic_DNA"/>
</dbReference>
<reference evidence="2 3" key="1">
    <citation type="submission" date="2019-02" db="EMBL/GenBank/DDBJ databases">
        <title>WGS of Pseudoxanthomonas species novum from clinical isolates.</title>
        <authorList>
            <person name="Bernier A.-M."/>
            <person name="Bernard K."/>
            <person name="Vachon A."/>
        </authorList>
    </citation>
    <scope>NUCLEOTIDE SEQUENCE [LARGE SCALE GENOMIC DNA]</scope>
    <source>
        <strain evidence="3">NML 170316</strain>
    </source>
</reference>
<protein>
    <submittedName>
        <fullName evidence="2">Uncharacterized protein</fullName>
    </submittedName>
</protein>
<keyword evidence="1" id="KW-0732">Signal</keyword>
<name>A0ABY1WA51_9GAMM</name>
<sequence>MKNKLINIISLLAVALMSSPSQASSSGGGEERNNILWAQDGTRDALLQRSENYFWGSKGRMTVVSPSSGVRVAATQASSLDMDSLYKQFNYVFGGVPGEEYDLAGGQRLLSGCEPHNCVGNKAFAVTDPTGDSIIAAGFFGVRCGADRESKSAEDKRGCDSIPTLTIFYQDKSARESTISIGIVKWAREITRADGHYTKFKIEEKFIR</sequence>
<accession>A0ABY1WA51</accession>
<dbReference type="RefSeq" id="WP_130531222.1">
    <property type="nucleotide sequence ID" value="NZ_SHMD01000004.1"/>
</dbReference>
<dbReference type="Proteomes" id="UP000293089">
    <property type="component" value="Unassembled WGS sequence"/>
</dbReference>
<comment type="caution">
    <text evidence="2">The sequence shown here is derived from an EMBL/GenBank/DDBJ whole genome shotgun (WGS) entry which is preliminary data.</text>
</comment>
<proteinExistence type="predicted"/>
<organism evidence="2 3">
    <name type="scientific">Pseudoxanthomonas winnipegensis</name>
    <dbReference type="NCBI Taxonomy" id="2480810"/>
    <lineage>
        <taxon>Bacteria</taxon>
        <taxon>Pseudomonadati</taxon>
        <taxon>Pseudomonadota</taxon>
        <taxon>Gammaproteobacteria</taxon>
        <taxon>Lysobacterales</taxon>
        <taxon>Lysobacteraceae</taxon>
        <taxon>Pseudoxanthomonas</taxon>
    </lineage>
</organism>
<evidence type="ECO:0000313" key="2">
    <source>
        <dbReference type="EMBL" id="TAA17059.1"/>
    </source>
</evidence>
<feature type="signal peptide" evidence="1">
    <location>
        <begin position="1"/>
        <end position="23"/>
    </location>
</feature>
<evidence type="ECO:0000313" key="3">
    <source>
        <dbReference type="Proteomes" id="UP000293089"/>
    </source>
</evidence>
<evidence type="ECO:0000256" key="1">
    <source>
        <dbReference type="SAM" id="SignalP"/>
    </source>
</evidence>
<feature type="chain" id="PRO_5045424599" evidence="1">
    <location>
        <begin position="24"/>
        <end position="208"/>
    </location>
</feature>
<keyword evidence="3" id="KW-1185">Reference proteome</keyword>